<gene>
    <name evidence="3" type="ORF">MJG50_21870</name>
</gene>
<protein>
    <submittedName>
        <fullName evidence="3">Uncharacterized protein</fullName>
    </submittedName>
</protein>
<keyword evidence="2" id="KW-1133">Transmembrane helix</keyword>
<sequence length="80" mass="9064">MYNRLLLCLLICGVLLYYGVPQLSIGAEGLEGIFAFAWLVFALIVISGNLIGLLYRPKGSKKSLSQMTNQRKRLKLRQYQ</sequence>
<keyword evidence="4" id="KW-1185">Reference proteome</keyword>
<keyword evidence="2" id="KW-0812">Transmembrane</keyword>
<organism evidence="3 4">
    <name type="scientific">Fredinandcohnia quinoae</name>
    <dbReference type="NCBI Taxonomy" id="2918902"/>
    <lineage>
        <taxon>Bacteria</taxon>
        <taxon>Bacillati</taxon>
        <taxon>Bacillota</taxon>
        <taxon>Bacilli</taxon>
        <taxon>Bacillales</taxon>
        <taxon>Bacillaceae</taxon>
        <taxon>Fredinandcohnia</taxon>
    </lineage>
</organism>
<dbReference type="AlphaFoldDB" id="A0AAW5EFI6"/>
<evidence type="ECO:0000313" key="3">
    <source>
        <dbReference type="EMBL" id="MCH1627978.1"/>
    </source>
</evidence>
<feature type="transmembrane region" description="Helical" evidence="2">
    <location>
        <begin position="36"/>
        <end position="55"/>
    </location>
</feature>
<comment type="caution">
    <text evidence="3">The sequence shown here is derived from an EMBL/GenBank/DDBJ whole genome shotgun (WGS) entry which is preliminary data.</text>
</comment>
<dbReference type="Proteomes" id="UP001431131">
    <property type="component" value="Unassembled WGS sequence"/>
</dbReference>
<name>A0AAW5EFI6_9BACI</name>
<feature type="compositionally biased region" description="Basic residues" evidence="1">
    <location>
        <begin position="70"/>
        <end position="80"/>
    </location>
</feature>
<evidence type="ECO:0000256" key="1">
    <source>
        <dbReference type="SAM" id="MobiDB-lite"/>
    </source>
</evidence>
<dbReference type="RefSeq" id="WP_240257896.1">
    <property type="nucleotide sequence ID" value="NZ_JAKTTI010000071.1"/>
</dbReference>
<dbReference type="EMBL" id="JAKTTI010000071">
    <property type="protein sequence ID" value="MCH1627978.1"/>
    <property type="molecule type" value="Genomic_DNA"/>
</dbReference>
<reference evidence="3" key="1">
    <citation type="submission" date="2022-02" db="EMBL/GenBank/DDBJ databases">
        <title>Fredinandcohnia quinoae sp. nov. isolated from Chenopodium quinoa seeds.</title>
        <authorList>
            <person name="Saati-Santamaria Z."/>
            <person name="Flores-Felix J.D."/>
            <person name="Igual J.M."/>
            <person name="Velazquez E."/>
            <person name="Garcia-Fraile P."/>
            <person name="Martinez-Molina E."/>
        </authorList>
    </citation>
    <scope>NUCLEOTIDE SEQUENCE</scope>
    <source>
        <strain evidence="3">SECRCQ15</strain>
    </source>
</reference>
<evidence type="ECO:0000313" key="4">
    <source>
        <dbReference type="Proteomes" id="UP001431131"/>
    </source>
</evidence>
<evidence type="ECO:0000256" key="2">
    <source>
        <dbReference type="SAM" id="Phobius"/>
    </source>
</evidence>
<keyword evidence="2" id="KW-0472">Membrane</keyword>
<proteinExistence type="predicted"/>
<feature type="region of interest" description="Disordered" evidence="1">
    <location>
        <begin position="61"/>
        <end position="80"/>
    </location>
</feature>
<accession>A0AAW5EFI6</accession>